<accession>A0A0E0FAN8</accession>
<keyword evidence="2" id="KW-1185">Reference proteome</keyword>
<reference evidence="1" key="1">
    <citation type="submission" date="2015-04" db="UniProtKB">
        <authorList>
            <consortium name="EnsemblPlants"/>
        </authorList>
    </citation>
    <scope>IDENTIFICATION</scope>
</reference>
<evidence type="ECO:0000313" key="1">
    <source>
        <dbReference type="EnsemblPlants" id="OMERI12G04450.1"/>
    </source>
</evidence>
<protein>
    <submittedName>
        <fullName evidence="1">Uncharacterized protein</fullName>
    </submittedName>
</protein>
<dbReference type="HOGENOM" id="CLU_010199_4_2_1"/>
<proteinExistence type="predicted"/>
<sequence length="97" mass="11666">AYKTYYQVGGQRRNNRDQICIRNKRPCHKQPKRSVLCGYYTCEFLRINGQYCKNYGDLLKFPKSARELDDKSIQNIQRDLCYFIHHECCHQLGRVFL</sequence>
<evidence type="ECO:0000313" key="2">
    <source>
        <dbReference type="Proteomes" id="UP000008021"/>
    </source>
</evidence>
<dbReference type="Gramene" id="OMERI12G04450.1">
    <property type="protein sequence ID" value="OMERI12G04450.1"/>
    <property type="gene ID" value="OMERI12G04450"/>
</dbReference>
<dbReference type="EnsemblPlants" id="OMERI12G04450.1">
    <property type="protein sequence ID" value="OMERI12G04450.1"/>
    <property type="gene ID" value="OMERI12G04450"/>
</dbReference>
<reference evidence="1" key="2">
    <citation type="submission" date="2018-05" db="EMBL/GenBank/DDBJ databases">
        <title>OmerRS3 (Oryza meridionalis Reference Sequence Version 3).</title>
        <authorList>
            <person name="Zhang J."/>
            <person name="Kudrna D."/>
            <person name="Lee S."/>
            <person name="Talag J."/>
            <person name="Welchert J."/>
            <person name="Wing R.A."/>
        </authorList>
    </citation>
    <scope>NUCLEOTIDE SEQUENCE [LARGE SCALE GENOMIC DNA]</scope>
    <source>
        <strain evidence="1">cv. OR44</strain>
    </source>
</reference>
<dbReference type="Proteomes" id="UP000008021">
    <property type="component" value="Chromosome 12"/>
</dbReference>
<dbReference type="AlphaFoldDB" id="A0A0E0FAN8"/>
<name>A0A0E0FAN8_9ORYZ</name>
<organism evidence="1">
    <name type="scientific">Oryza meridionalis</name>
    <dbReference type="NCBI Taxonomy" id="40149"/>
    <lineage>
        <taxon>Eukaryota</taxon>
        <taxon>Viridiplantae</taxon>
        <taxon>Streptophyta</taxon>
        <taxon>Embryophyta</taxon>
        <taxon>Tracheophyta</taxon>
        <taxon>Spermatophyta</taxon>
        <taxon>Magnoliopsida</taxon>
        <taxon>Liliopsida</taxon>
        <taxon>Poales</taxon>
        <taxon>Poaceae</taxon>
        <taxon>BOP clade</taxon>
        <taxon>Oryzoideae</taxon>
        <taxon>Oryzeae</taxon>
        <taxon>Oryzinae</taxon>
        <taxon>Oryza</taxon>
    </lineage>
</organism>